<reference evidence="6 7" key="1">
    <citation type="journal article" date="2024" name="Int. J. Syst. Evol. Microbiol.">
        <title>Clostridium omnivorum sp. nov., isolated from anoxic soil under the treatment of reductive soil disinfestation.</title>
        <authorList>
            <person name="Ueki A."/>
            <person name="Tonouchi A."/>
            <person name="Kaku N."/>
            <person name="Honma S."/>
            <person name="Ueki K."/>
        </authorList>
    </citation>
    <scope>NUCLEOTIDE SEQUENCE [LARGE SCALE GENOMIC DNA]</scope>
    <source>
        <strain evidence="6 7">E14</strain>
    </source>
</reference>
<gene>
    <name evidence="6" type="ORF">bsdE14_38760</name>
</gene>
<evidence type="ECO:0000256" key="3">
    <source>
        <dbReference type="ARBA" id="ARBA00023002"/>
    </source>
</evidence>
<accession>A0ABQ5NBJ4</accession>
<name>A0ABQ5NBJ4_9CLOT</name>
<evidence type="ECO:0000256" key="4">
    <source>
        <dbReference type="ARBA" id="ARBA00023027"/>
    </source>
</evidence>
<dbReference type="NCBIfam" id="NF004045">
    <property type="entry name" value="PRK05562.1"/>
    <property type="match status" value="1"/>
</dbReference>
<proteinExistence type="predicted"/>
<comment type="pathway">
    <text evidence="1">Porphyrin-containing compound metabolism; siroheme biosynthesis; sirohydrochlorin from precorrin-2: step 1/1.</text>
</comment>
<dbReference type="EMBL" id="BRXR01000001">
    <property type="protein sequence ID" value="GLC32466.1"/>
    <property type="molecule type" value="Genomic_DNA"/>
</dbReference>
<evidence type="ECO:0000256" key="5">
    <source>
        <dbReference type="ARBA" id="ARBA00023244"/>
    </source>
</evidence>
<keyword evidence="7" id="KW-1185">Reference proteome</keyword>
<keyword evidence="5" id="KW-0627">Porphyrin biosynthesis</keyword>
<dbReference type="EC" id="1.3.1.76" evidence="2"/>
<organism evidence="6 7">
    <name type="scientific">Clostridium omnivorum</name>
    <dbReference type="NCBI Taxonomy" id="1604902"/>
    <lineage>
        <taxon>Bacteria</taxon>
        <taxon>Bacillati</taxon>
        <taxon>Bacillota</taxon>
        <taxon>Clostridia</taxon>
        <taxon>Eubacteriales</taxon>
        <taxon>Clostridiaceae</taxon>
        <taxon>Clostridium</taxon>
    </lineage>
</organism>
<dbReference type="SUPFAM" id="SSF51735">
    <property type="entry name" value="NAD(P)-binding Rossmann-fold domains"/>
    <property type="match status" value="1"/>
</dbReference>
<dbReference type="InterPro" id="IPR028161">
    <property type="entry name" value="Met8-like"/>
</dbReference>
<dbReference type="PANTHER" id="PTHR35330">
    <property type="entry name" value="SIROHEME BIOSYNTHESIS PROTEIN MET8"/>
    <property type="match status" value="1"/>
</dbReference>
<protein>
    <recommendedName>
        <fullName evidence="2">precorrin-2 dehydrogenase</fullName>
        <ecNumber evidence="2">1.3.1.76</ecNumber>
    </recommendedName>
</protein>
<sequence>MLENNTEDFLSTELEYTHISLLSCKTKVLIIGGGRAGYIKAMSLASKGCKVFVLSEEFICDFDNLLNMSNVSIIKGKYESRFIHDKHLVVIAVNDKKVREKIKEDCEKLYKLYLDCTDFKEGQFVMPVQRKTENVIFSLNTKGGNPKAAIFLANVIDKTLSEYDEFIEYICTVREEAKTLKYKDEILNFIVSEDFRFFYDKNKHKEVLRMFFNN</sequence>
<dbReference type="Gene3D" id="3.40.50.720">
    <property type="entry name" value="NAD(P)-binding Rossmann-like Domain"/>
    <property type="match status" value="1"/>
</dbReference>
<evidence type="ECO:0000256" key="2">
    <source>
        <dbReference type="ARBA" id="ARBA00012400"/>
    </source>
</evidence>
<dbReference type="InterPro" id="IPR036291">
    <property type="entry name" value="NAD(P)-bd_dom_sf"/>
</dbReference>
<dbReference type="Proteomes" id="UP001208567">
    <property type="component" value="Unassembled WGS sequence"/>
</dbReference>
<evidence type="ECO:0000313" key="6">
    <source>
        <dbReference type="EMBL" id="GLC32466.1"/>
    </source>
</evidence>
<keyword evidence="4" id="KW-0520">NAD</keyword>
<evidence type="ECO:0000256" key="1">
    <source>
        <dbReference type="ARBA" id="ARBA00005010"/>
    </source>
</evidence>
<dbReference type="PANTHER" id="PTHR35330:SF1">
    <property type="entry name" value="SIROHEME BIOSYNTHESIS PROTEIN MET8"/>
    <property type="match status" value="1"/>
</dbReference>
<keyword evidence="3" id="KW-0560">Oxidoreductase</keyword>
<comment type="caution">
    <text evidence="6">The sequence shown here is derived from an EMBL/GenBank/DDBJ whole genome shotgun (WGS) entry which is preliminary data.</text>
</comment>
<dbReference type="RefSeq" id="WP_264851773.1">
    <property type="nucleotide sequence ID" value="NZ_BRXR01000001.1"/>
</dbReference>
<evidence type="ECO:0000313" key="7">
    <source>
        <dbReference type="Proteomes" id="UP001208567"/>
    </source>
</evidence>
<dbReference type="Pfam" id="PF13241">
    <property type="entry name" value="NAD_binding_7"/>
    <property type="match status" value="1"/>
</dbReference>